<evidence type="ECO:0000313" key="3">
    <source>
        <dbReference type="Proteomes" id="UP001519460"/>
    </source>
</evidence>
<dbReference type="AlphaFoldDB" id="A0ABD0M9B6"/>
<accession>A0ABD0M9B6</accession>
<dbReference type="EMBL" id="JACVVK020000003">
    <property type="protein sequence ID" value="KAK7507991.1"/>
    <property type="molecule type" value="Genomic_DNA"/>
</dbReference>
<evidence type="ECO:0000313" key="2">
    <source>
        <dbReference type="EMBL" id="KAK7507991.1"/>
    </source>
</evidence>
<comment type="caution">
    <text evidence="2">The sequence shown here is derived from an EMBL/GenBank/DDBJ whole genome shotgun (WGS) entry which is preliminary data.</text>
</comment>
<gene>
    <name evidence="2" type="ORF">BaRGS_00000956</name>
</gene>
<keyword evidence="3" id="KW-1185">Reference proteome</keyword>
<feature type="compositionally biased region" description="Basic and acidic residues" evidence="1">
    <location>
        <begin position="1"/>
        <end position="13"/>
    </location>
</feature>
<feature type="region of interest" description="Disordered" evidence="1">
    <location>
        <begin position="1"/>
        <end position="27"/>
    </location>
</feature>
<organism evidence="2 3">
    <name type="scientific">Batillaria attramentaria</name>
    <dbReference type="NCBI Taxonomy" id="370345"/>
    <lineage>
        <taxon>Eukaryota</taxon>
        <taxon>Metazoa</taxon>
        <taxon>Spiralia</taxon>
        <taxon>Lophotrochozoa</taxon>
        <taxon>Mollusca</taxon>
        <taxon>Gastropoda</taxon>
        <taxon>Caenogastropoda</taxon>
        <taxon>Sorbeoconcha</taxon>
        <taxon>Cerithioidea</taxon>
        <taxon>Batillariidae</taxon>
        <taxon>Batillaria</taxon>
    </lineage>
</organism>
<protein>
    <submittedName>
        <fullName evidence="2">Uncharacterized protein</fullName>
    </submittedName>
</protein>
<name>A0ABD0M9B6_9CAEN</name>
<reference evidence="2 3" key="1">
    <citation type="journal article" date="2023" name="Sci. Data">
        <title>Genome assembly of the Korean intertidal mud-creeper Batillaria attramentaria.</title>
        <authorList>
            <person name="Patra A.K."/>
            <person name="Ho P.T."/>
            <person name="Jun S."/>
            <person name="Lee S.J."/>
            <person name="Kim Y."/>
            <person name="Won Y.J."/>
        </authorList>
    </citation>
    <scope>NUCLEOTIDE SEQUENCE [LARGE SCALE GENOMIC DNA]</scope>
    <source>
        <strain evidence="2">Wonlab-2016</strain>
    </source>
</reference>
<dbReference type="Proteomes" id="UP001519460">
    <property type="component" value="Unassembled WGS sequence"/>
</dbReference>
<feature type="non-terminal residue" evidence="2">
    <location>
        <position position="1"/>
    </location>
</feature>
<evidence type="ECO:0000256" key="1">
    <source>
        <dbReference type="SAM" id="MobiDB-lite"/>
    </source>
</evidence>
<proteinExistence type="predicted"/>
<sequence length="82" mass="9129">AELEDNTRYHGVDIYRSGQSNPHKSVSIRYNDKDHPNRTAHLRSQLGPISSITLLASTAPVHAASNRQEECETFQVSFALPP</sequence>